<comment type="subcellular location">
    <subcellularLocation>
        <location evidence="2">Membrane</location>
        <topology evidence="2">Multi-pass membrane protein</topology>
    </subcellularLocation>
</comment>
<dbReference type="Pfam" id="PF00512">
    <property type="entry name" value="HisKA"/>
    <property type="match status" value="1"/>
</dbReference>
<dbReference type="InterPro" id="IPR007892">
    <property type="entry name" value="CHASE4"/>
</dbReference>
<reference evidence="16 17" key="1">
    <citation type="submission" date="2016-11" db="EMBL/GenBank/DDBJ databases">
        <authorList>
            <person name="Jaros S."/>
            <person name="Januszkiewicz K."/>
            <person name="Wedrychowicz H."/>
        </authorList>
    </citation>
    <scope>NUCLEOTIDE SEQUENCE [LARGE SCALE GENOMIC DNA]</scope>
    <source>
        <strain evidence="16 17">DSM 5091</strain>
    </source>
</reference>
<dbReference type="AlphaFoldDB" id="A0A1M6I1J1"/>
<dbReference type="InterPro" id="IPR000014">
    <property type="entry name" value="PAS"/>
</dbReference>
<dbReference type="GO" id="GO:0016020">
    <property type="term" value="C:membrane"/>
    <property type="evidence" value="ECO:0007669"/>
    <property type="project" value="UniProtKB-SubCell"/>
</dbReference>
<feature type="domain" description="Histidine kinase" evidence="14">
    <location>
        <begin position="424"/>
        <end position="640"/>
    </location>
</feature>
<evidence type="ECO:0000256" key="2">
    <source>
        <dbReference type="ARBA" id="ARBA00004141"/>
    </source>
</evidence>
<evidence type="ECO:0000256" key="13">
    <source>
        <dbReference type="SAM" id="Phobius"/>
    </source>
</evidence>
<dbReference type="SMART" id="SM00387">
    <property type="entry name" value="HATPase_c"/>
    <property type="match status" value="1"/>
</dbReference>
<dbReference type="SMART" id="SM00388">
    <property type="entry name" value="HisKA"/>
    <property type="match status" value="1"/>
</dbReference>
<accession>A0A1M6I1J1</accession>
<dbReference type="GO" id="GO:0000156">
    <property type="term" value="F:phosphorelay response regulator activity"/>
    <property type="evidence" value="ECO:0007669"/>
    <property type="project" value="TreeGrafter"/>
</dbReference>
<evidence type="ECO:0000259" key="14">
    <source>
        <dbReference type="PROSITE" id="PS50109"/>
    </source>
</evidence>
<dbReference type="InterPro" id="IPR003661">
    <property type="entry name" value="HisK_dim/P_dom"/>
</dbReference>
<dbReference type="EMBL" id="FQZT01000006">
    <property type="protein sequence ID" value="SHJ28250.1"/>
    <property type="molecule type" value="Genomic_DNA"/>
</dbReference>
<keyword evidence="12 13" id="KW-0472">Membrane</keyword>
<dbReference type="Pfam" id="PF05228">
    <property type="entry name" value="CHASE4"/>
    <property type="match status" value="1"/>
</dbReference>
<evidence type="ECO:0000256" key="11">
    <source>
        <dbReference type="ARBA" id="ARBA00023012"/>
    </source>
</evidence>
<dbReference type="Pfam" id="PF02518">
    <property type="entry name" value="HATPase_c"/>
    <property type="match status" value="1"/>
</dbReference>
<dbReference type="GO" id="GO:0005524">
    <property type="term" value="F:ATP binding"/>
    <property type="evidence" value="ECO:0007669"/>
    <property type="project" value="UniProtKB-KW"/>
</dbReference>
<organism evidence="16 17">
    <name type="scientific">Malonomonas rubra DSM 5091</name>
    <dbReference type="NCBI Taxonomy" id="1122189"/>
    <lineage>
        <taxon>Bacteria</taxon>
        <taxon>Pseudomonadati</taxon>
        <taxon>Thermodesulfobacteriota</taxon>
        <taxon>Desulfuromonadia</taxon>
        <taxon>Desulfuromonadales</taxon>
        <taxon>Geopsychrobacteraceae</taxon>
        <taxon>Malonomonas</taxon>
    </lineage>
</organism>
<dbReference type="CDD" id="cd00075">
    <property type="entry name" value="HATPase"/>
    <property type="match status" value="1"/>
</dbReference>
<name>A0A1M6I1J1_MALRU</name>
<dbReference type="InterPro" id="IPR005467">
    <property type="entry name" value="His_kinase_dom"/>
</dbReference>
<dbReference type="PRINTS" id="PR00344">
    <property type="entry name" value="BCTRLSENSOR"/>
</dbReference>
<dbReference type="SUPFAM" id="SSF55874">
    <property type="entry name" value="ATPase domain of HSP90 chaperone/DNA topoisomerase II/histidine kinase"/>
    <property type="match status" value="1"/>
</dbReference>
<evidence type="ECO:0000256" key="9">
    <source>
        <dbReference type="ARBA" id="ARBA00022840"/>
    </source>
</evidence>
<dbReference type="SUPFAM" id="SSF47384">
    <property type="entry name" value="Homodimeric domain of signal transducing histidine kinase"/>
    <property type="match status" value="1"/>
</dbReference>
<dbReference type="Proteomes" id="UP000184171">
    <property type="component" value="Unassembled WGS sequence"/>
</dbReference>
<dbReference type="InterPro" id="IPR036890">
    <property type="entry name" value="HATPase_C_sf"/>
</dbReference>
<dbReference type="FunFam" id="3.30.565.10:FF:000006">
    <property type="entry name" value="Sensor histidine kinase WalK"/>
    <property type="match status" value="1"/>
</dbReference>
<dbReference type="InterPro" id="IPR036097">
    <property type="entry name" value="HisK_dim/P_sf"/>
</dbReference>
<dbReference type="GO" id="GO:0000155">
    <property type="term" value="F:phosphorelay sensor kinase activity"/>
    <property type="evidence" value="ECO:0007669"/>
    <property type="project" value="InterPro"/>
</dbReference>
<dbReference type="NCBIfam" id="TIGR00229">
    <property type="entry name" value="sensory_box"/>
    <property type="match status" value="1"/>
</dbReference>
<dbReference type="GO" id="GO:0030295">
    <property type="term" value="F:protein kinase activator activity"/>
    <property type="evidence" value="ECO:0007669"/>
    <property type="project" value="TreeGrafter"/>
</dbReference>
<dbReference type="CDD" id="cd00082">
    <property type="entry name" value="HisKA"/>
    <property type="match status" value="1"/>
</dbReference>
<dbReference type="GO" id="GO:0007234">
    <property type="term" value="P:osmosensory signaling via phosphorelay pathway"/>
    <property type="evidence" value="ECO:0007669"/>
    <property type="project" value="TreeGrafter"/>
</dbReference>
<dbReference type="OrthoDB" id="5342753at2"/>
<dbReference type="PROSITE" id="PS50109">
    <property type="entry name" value="HIS_KIN"/>
    <property type="match status" value="1"/>
</dbReference>
<evidence type="ECO:0000313" key="16">
    <source>
        <dbReference type="EMBL" id="SHJ28250.1"/>
    </source>
</evidence>
<protein>
    <recommendedName>
        <fullName evidence="3">histidine kinase</fullName>
        <ecNumber evidence="3">2.7.13.3</ecNumber>
    </recommendedName>
</protein>
<gene>
    <name evidence="16" type="ORF">SAMN02745165_01969</name>
</gene>
<keyword evidence="8" id="KW-0418">Kinase</keyword>
<evidence type="ECO:0000256" key="6">
    <source>
        <dbReference type="ARBA" id="ARBA00022692"/>
    </source>
</evidence>
<keyword evidence="7" id="KW-0547">Nucleotide-binding</keyword>
<evidence type="ECO:0000256" key="10">
    <source>
        <dbReference type="ARBA" id="ARBA00022989"/>
    </source>
</evidence>
<feature type="domain" description="PAS" evidence="15">
    <location>
        <begin position="299"/>
        <end position="335"/>
    </location>
</feature>
<keyword evidence="9" id="KW-0067">ATP-binding</keyword>
<dbReference type="Pfam" id="PF13188">
    <property type="entry name" value="PAS_8"/>
    <property type="match status" value="1"/>
</dbReference>
<evidence type="ECO:0000256" key="8">
    <source>
        <dbReference type="ARBA" id="ARBA00022777"/>
    </source>
</evidence>
<proteinExistence type="predicted"/>
<dbReference type="InterPro" id="IPR004358">
    <property type="entry name" value="Sig_transdc_His_kin-like_C"/>
</dbReference>
<dbReference type="InterPro" id="IPR035965">
    <property type="entry name" value="PAS-like_dom_sf"/>
</dbReference>
<dbReference type="PANTHER" id="PTHR42878:SF7">
    <property type="entry name" value="SENSOR HISTIDINE KINASE GLRK"/>
    <property type="match status" value="1"/>
</dbReference>
<feature type="transmembrane region" description="Helical" evidence="13">
    <location>
        <begin position="268"/>
        <end position="292"/>
    </location>
</feature>
<keyword evidence="5" id="KW-0808">Transferase</keyword>
<dbReference type="PROSITE" id="PS50112">
    <property type="entry name" value="PAS"/>
    <property type="match status" value="1"/>
</dbReference>
<dbReference type="Gene3D" id="3.30.450.20">
    <property type="entry name" value="PAS domain"/>
    <property type="match status" value="1"/>
</dbReference>
<sequence length="641" mass="71983">MERLVQKKLLFTILVSLLVFNAIVLGGSRMILLDSFLQLEQAAVEENLYRLASAVQNDSETLGILCRDWSFWDDTYRFVQDKNQGYMDSNLGDDSLLELSLNALLIFDSRGELVFGKGMDLESEEAGVPPQVLLDYFQQREDLWPPQNSFSRQDGLLLFEQGPMMLSFRPILTSDNNGPAMGIMVMARWFSDAVRARLAERMALELELKPLTNSLQEQEEVVQIQPLKGSEKQIRGDVLIHDLEGHPAFHLSISMPRSLFYQGQRTVIYFQLSFFVFSFLFGAVLYLLLSALQKKRSVAEKRFRYIFENATDGLFVVENDEHLALINPAAQKLLGVGDDLARAGRACFAIPEFKELISAGLNGKIAGPVEISLPDPKRSGQSHLRAYMAPLVGEQGKQHGAIATLQDMTREKELQRMKDEFIASAAHELNTPLSIIIGFTDLLESGEYNGCEELLEYCGLINEKAHSLEKIVDDLLHLGKIEAGREIYLDAEPYDLAEHIHQVVETYEKKSPKHSFQVNLMEDDVVVVADRHRLGQVFDNLLSNAVKYSPNGGLIKVSGSRHEHELLICVADEGVGLTEEQVGRVFEKFYRVDNSLTAVRGLGLGLNISRSIIEAHGGRIWLRSTPGEGTRFYFTLPDGLQ</sequence>
<dbReference type="STRING" id="1122189.SAMN02745165_01969"/>
<dbReference type="Gene3D" id="1.10.287.130">
    <property type="match status" value="1"/>
</dbReference>
<keyword evidence="6 13" id="KW-0812">Transmembrane</keyword>
<evidence type="ECO:0000256" key="12">
    <source>
        <dbReference type="ARBA" id="ARBA00023136"/>
    </source>
</evidence>
<evidence type="ECO:0000256" key="5">
    <source>
        <dbReference type="ARBA" id="ARBA00022679"/>
    </source>
</evidence>
<evidence type="ECO:0000256" key="4">
    <source>
        <dbReference type="ARBA" id="ARBA00022553"/>
    </source>
</evidence>
<comment type="catalytic activity">
    <reaction evidence="1">
        <text>ATP + protein L-histidine = ADP + protein N-phospho-L-histidine.</text>
        <dbReference type="EC" id="2.7.13.3"/>
    </reaction>
</comment>
<keyword evidence="11" id="KW-0902">Two-component regulatory system</keyword>
<keyword evidence="10 13" id="KW-1133">Transmembrane helix</keyword>
<dbReference type="InterPro" id="IPR050351">
    <property type="entry name" value="BphY/WalK/GraS-like"/>
</dbReference>
<dbReference type="EC" id="2.7.13.3" evidence="3"/>
<dbReference type="SUPFAM" id="SSF55785">
    <property type="entry name" value="PYP-like sensor domain (PAS domain)"/>
    <property type="match status" value="1"/>
</dbReference>
<evidence type="ECO:0000256" key="1">
    <source>
        <dbReference type="ARBA" id="ARBA00000085"/>
    </source>
</evidence>
<dbReference type="Gene3D" id="3.30.565.10">
    <property type="entry name" value="Histidine kinase-like ATPase, C-terminal domain"/>
    <property type="match status" value="1"/>
</dbReference>
<keyword evidence="17" id="KW-1185">Reference proteome</keyword>
<evidence type="ECO:0000313" key="17">
    <source>
        <dbReference type="Proteomes" id="UP000184171"/>
    </source>
</evidence>
<dbReference type="InterPro" id="IPR003594">
    <property type="entry name" value="HATPase_dom"/>
</dbReference>
<evidence type="ECO:0000259" key="15">
    <source>
        <dbReference type="PROSITE" id="PS50112"/>
    </source>
</evidence>
<evidence type="ECO:0000256" key="3">
    <source>
        <dbReference type="ARBA" id="ARBA00012438"/>
    </source>
</evidence>
<evidence type="ECO:0000256" key="7">
    <source>
        <dbReference type="ARBA" id="ARBA00022741"/>
    </source>
</evidence>
<keyword evidence="4" id="KW-0597">Phosphoprotein</keyword>
<dbReference type="PANTHER" id="PTHR42878">
    <property type="entry name" value="TWO-COMPONENT HISTIDINE KINASE"/>
    <property type="match status" value="1"/>
</dbReference>
<dbReference type="RefSeq" id="WP_072908380.1">
    <property type="nucleotide sequence ID" value="NZ_FQZT01000006.1"/>
</dbReference>